<feature type="transmembrane region" description="Helical" evidence="1">
    <location>
        <begin position="183"/>
        <end position="201"/>
    </location>
</feature>
<feature type="transmembrane region" description="Helical" evidence="1">
    <location>
        <begin position="20"/>
        <end position="37"/>
    </location>
</feature>
<protein>
    <submittedName>
        <fullName evidence="2">DUF4129 domain-containing protein</fullName>
    </submittedName>
</protein>
<accession>A0ABR8R547</accession>
<dbReference type="Proteomes" id="UP000640786">
    <property type="component" value="Unassembled WGS sequence"/>
</dbReference>
<evidence type="ECO:0000313" key="3">
    <source>
        <dbReference type="Proteomes" id="UP000640786"/>
    </source>
</evidence>
<dbReference type="EMBL" id="JACSQO010000001">
    <property type="protein sequence ID" value="MBD7942909.1"/>
    <property type="molecule type" value="Genomic_DNA"/>
</dbReference>
<evidence type="ECO:0000256" key="1">
    <source>
        <dbReference type="SAM" id="Phobius"/>
    </source>
</evidence>
<gene>
    <name evidence="2" type="ORF">H9650_02180</name>
</gene>
<keyword evidence="1" id="KW-1133">Transmembrane helix</keyword>
<evidence type="ECO:0000313" key="2">
    <source>
        <dbReference type="EMBL" id="MBD7942909.1"/>
    </source>
</evidence>
<feature type="transmembrane region" description="Helical" evidence="1">
    <location>
        <begin position="276"/>
        <end position="294"/>
    </location>
</feature>
<feature type="transmembrane region" description="Helical" evidence="1">
    <location>
        <begin position="144"/>
        <end position="163"/>
    </location>
</feature>
<sequence length="415" mass="47955">MINNSNPTHKIQIVSFEKYLQDMWIFAIIFVILLNEAIVSTPLLWIILQFITVFVANYIFSKSGPNILVAIGLPPVLLTVLLLFGIPIWLYVISVLISAWSLHARYNLIQSDPNSDSPYSLVFFATFLSVHFLCYLLAIEDYKLPLYSVFIGGVIFFAGARLFNVRRTSHKQKNESFLKVSLFYMIGIIGIFLLTLFTYFLTPPIRTLFNWVFQGILAVVMIPLMPLLNVLEKFLSGITKKPTEEEQKDVGANGAMMEDLLPNTQEASSYTFNFEWIVLGVIGLAIFGVIAYLISKKIEQSTEKASNDIIYKNEELVVPLQEESSSENTLYRVESSFLRELYLSFEKEANSFGFEREKSETVREWFQRMQWLAKDEFFFIYEEVRYGGHTVKKDKAELYVQEIEKIKKLFLHKEV</sequence>
<comment type="caution">
    <text evidence="2">The sequence shown here is derived from an EMBL/GenBank/DDBJ whole genome shotgun (WGS) entry which is preliminary data.</text>
</comment>
<feature type="transmembrane region" description="Helical" evidence="1">
    <location>
        <begin position="117"/>
        <end position="137"/>
    </location>
</feature>
<name>A0ABR8R547_9BACI</name>
<keyword evidence="1" id="KW-0812">Transmembrane</keyword>
<keyword evidence="3" id="KW-1185">Reference proteome</keyword>
<keyword evidence="1" id="KW-0472">Membrane</keyword>
<feature type="transmembrane region" description="Helical" evidence="1">
    <location>
        <begin position="208"/>
        <end position="228"/>
    </location>
</feature>
<proteinExistence type="predicted"/>
<organism evidence="2 3">
    <name type="scientific">Psychrobacillus faecigallinarum</name>
    <dbReference type="NCBI Taxonomy" id="2762235"/>
    <lineage>
        <taxon>Bacteria</taxon>
        <taxon>Bacillati</taxon>
        <taxon>Bacillota</taxon>
        <taxon>Bacilli</taxon>
        <taxon>Bacillales</taxon>
        <taxon>Bacillaceae</taxon>
        <taxon>Psychrobacillus</taxon>
    </lineage>
</organism>
<dbReference type="RefSeq" id="WP_191696449.1">
    <property type="nucleotide sequence ID" value="NZ_JACSQO010000001.1"/>
</dbReference>
<feature type="transmembrane region" description="Helical" evidence="1">
    <location>
        <begin position="67"/>
        <end position="97"/>
    </location>
</feature>
<reference evidence="2 3" key="1">
    <citation type="submission" date="2020-08" db="EMBL/GenBank/DDBJ databases">
        <title>A Genomic Blueprint of the Chicken Gut Microbiome.</title>
        <authorList>
            <person name="Gilroy R."/>
            <person name="Ravi A."/>
            <person name="Getino M."/>
            <person name="Pursley I."/>
            <person name="Horton D.L."/>
            <person name="Alikhan N.-F."/>
            <person name="Baker D."/>
            <person name="Gharbi K."/>
            <person name="Hall N."/>
            <person name="Watson M."/>
            <person name="Adriaenssens E.M."/>
            <person name="Foster-Nyarko E."/>
            <person name="Jarju S."/>
            <person name="Secka A."/>
            <person name="Antonio M."/>
            <person name="Oren A."/>
            <person name="Chaudhuri R."/>
            <person name="La Ragione R.M."/>
            <person name="Hildebrand F."/>
            <person name="Pallen M.J."/>
        </authorList>
    </citation>
    <scope>NUCLEOTIDE SEQUENCE [LARGE SCALE GENOMIC DNA]</scope>
    <source>
        <strain evidence="2 3">Sa2BUA9</strain>
    </source>
</reference>